<feature type="non-terminal residue" evidence="1">
    <location>
        <position position="103"/>
    </location>
</feature>
<evidence type="ECO:0000313" key="2">
    <source>
        <dbReference type="Proteomes" id="UP000789759"/>
    </source>
</evidence>
<dbReference type="Proteomes" id="UP000789759">
    <property type="component" value="Unassembled WGS sequence"/>
</dbReference>
<gene>
    <name evidence="1" type="ORF">CPELLU_LOCUS20335</name>
</gene>
<dbReference type="EMBL" id="CAJVQA010059619">
    <property type="protein sequence ID" value="CAG8827818.1"/>
    <property type="molecule type" value="Genomic_DNA"/>
</dbReference>
<comment type="caution">
    <text evidence="1">The sequence shown here is derived from an EMBL/GenBank/DDBJ whole genome shotgun (WGS) entry which is preliminary data.</text>
</comment>
<name>A0A9N9KG81_9GLOM</name>
<protein>
    <submittedName>
        <fullName evidence="1">4942_t:CDS:1</fullName>
    </submittedName>
</protein>
<accession>A0A9N9KG81</accession>
<dbReference type="AlphaFoldDB" id="A0A9N9KG81"/>
<keyword evidence="2" id="KW-1185">Reference proteome</keyword>
<reference evidence="1" key="1">
    <citation type="submission" date="2021-06" db="EMBL/GenBank/DDBJ databases">
        <authorList>
            <person name="Kallberg Y."/>
            <person name="Tangrot J."/>
            <person name="Rosling A."/>
        </authorList>
    </citation>
    <scope>NUCLEOTIDE SEQUENCE</scope>
    <source>
        <strain evidence="1">FL966</strain>
    </source>
</reference>
<sequence length="103" mass="12299">MASFLSDSTEITAFKNLTRRPPKEPKNLEDYLATEYIKVDFEVKQKFLHIVATRNYTKESDVEKNTEEDFLIFKKARINESQELNNQLENFTNLTEKKQEYDR</sequence>
<proteinExistence type="predicted"/>
<evidence type="ECO:0000313" key="1">
    <source>
        <dbReference type="EMBL" id="CAG8827818.1"/>
    </source>
</evidence>
<organism evidence="1 2">
    <name type="scientific">Cetraspora pellucida</name>
    <dbReference type="NCBI Taxonomy" id="1433469"/>
    <lineage>
        <taxon>Eukaryota</taxon>
        <taxon>Fungi</taxon>
        <taxon>Fungi incertae sedis</taxon>
        <taxon>Mucoromycota</taxon>
        <taxon>Glomeromycotina</taxon>
        <taxon>Glomeromycetes</taxon>
        <taxon>Diversisporales</taxon>
        <taxon>Gigasporaceae</taxon>
        <taxon>Cetraspora</taxon>
    </lineage>
</organism>